<name>A0ABD3BCZ4_9LAMI</name>
<reference evidence="9" key="1">
    <citation type="journal article" date="2024" name="IScience">
        <title>Strigolactones Initiate the Formation of Haustorium-like Structures in Castilleja.</title>
        <authorList>
            <person name="Buerger M."/>
            <person name="Peterson D."/>
            <person name="Chory J."/>
        </authorList>
    </citation>
    <scope>NUCLEOTIDE SEQUENCE [LARGE SCALE GENOMIC DNA]</scope>
</reference>
<dbReference type="InterPro" id="IPR050581">
    <property type="entry name" value="CRR_secretory_protein"/>
</dbReference>
<dbReference type="Gene3D" id="3.30.430.20">
    <property type="entry name" value="Gnk2 domain, C-X8-C-X2-C motif"/>
    <property type="match status" value="2"/>
</dbReference>
<evidence type="ECO:0000259" key="7">
    <source>
        <dbReference type="PROSITE" id="PS51473"/>
    </source>
</evidence>
<gene>
    <name evidence="8" type="ORF">CASFOL_040914</name>
</gene>
<proteinExistence type="inferred from homology"/>
<dbReference type="InterPro" id="IPR038408">
    <property type="entry name" value="GNK2_sf"/>
</dbReference>
<comment type="similarity">
    <text evidence="5">Belongs to the cysteine-rich repeat secretory protein family.</text>
</comment>
<evidence type="ECO:0000313" key="8">
    <source>
        <dbReference type="EMBL" id="KAL3615253.1"/>
    </source>
</evidence>
<keyword evidence="9" id="KW-1185">Reference proteome</keyword>
<feature type="signal peptide" evidence="6">
    <location>
        <begin position="1"/>
        <end position="29"/>
    </location>
</feature>
<evidence type="ECO:0000256" key="3">
    <source>
        <dbReference type="ARBA" id="ARBA00022729"/>
    </source>
</evidence>
<comment type="caution">
    <text evidence="8">The sequence shown here is derived from an EMBL/GenBank/DDBJ whole genome shotgun (WGS) entry which is preliminary data.</text>
</comment>
<dbReference type="EMBL" id="JAVIJP010000100">
    <property type="protein sequence ID" value="KAL3615253.1"/>
    <property type="molecule type" value="Genomic_DNA"/>
</dbReference>
<keyword evidence="4" id="KW-0677">Repeat</keyword>
<feature type="domain" description="Gnk2-homologous" evidence="7">
    <location>
        <begin position="34"/>
        <end position="139"/>
    </location>
</feature>
<keyword evidence="3 6" id="KW-0732">Signal</keyword>
<dbReference type="PANTHER" id="PTHR32411">
    <property type="entry name" value="CYSTEINE-RICH REPEAT SECRETORY PROTEIN 38-RELATED"/>
    <property type="match status" value="1"/>
</dbReference>
<protein>
    <recommendedName>
        <fullName evidence="7">Gnk2-homologous domain-containing protein</fullName>
    </recommendedName>
</protein>
<dbReference type="PROSITE" id="PS51473">
    <property type="entry name" value="GNK2"/>
    <property type="match status" value="2"/>
</dbReference>
<dbReference type="AlphaFoldDB" id="A0ABD3BCZ4"/>
<comment type="subcellular location">
    <subcellularLocation>
        <location evidence="1">Secreted</location>
    </subcellularLocation>
</comment>
<dbReference type="InterPro" id="IPR002902">
    <property type="entry name" value="GNK2"/>
</dbReference>
<keyword evidence="2" id="KW-0964">Secreted</keyword>
<dbReference type="CDD" id="cd23509">
    <property type="entry name" value="Gnk2-like"/>
    <property type="match status" value="2"/>
</dbReference>
<organism evidence="8 9">
    <name type="scientific">Castilleja foliolosa</name>
    <dbReference type="NCBI Taxonomy" id="1961234"/>
    <lineage>
        <taxon>Eukaryota</taxon>
        <taxon>Viridiplantae</taxon>
        <taxon>Streptophyta</taxon>
        <taxon>Embryophyta</taxon>
        <taxon>Tracheophyta</taxon>
        <taxon>Spermatophyta</taxon>
        <taxon>Magnoliopsida</taxon>
        <taxon>eudicotyledons</taxon>
        <taxon>Gunneridae</taxon>
        <taxon>Pentapetalae</taxon>
        <taxon>asterids</taxon>
        <taxon>lamiids</taxon>
        <taxon>Lamiales</taxon>
        <taxon>Orobanchaceae</taxon>
        <taxon>Pedicularideae</taxon>
        <taxon>Castillejinae</taxon>
        <taxon>Castilleja</taxon>
    </lineage>
</organism>
<evidence type="ECO:0000256" key="4">
    <source>
        <dbReference type="ARBA" id="ARBA00022737"/>
    </source>
</evidence>
<evidence type="ECO:0000313" key="9">
    <source>
        <dbReference type="Proteomes" id="UP001632038"/>
    </source>
</evidence>
<feature type="chain" id="PRO_5044803098" description="Gnk2-homologous domain-containing protein" evidence="6">
    <location>
        <begin position="30"/>
        <end position="259"/>
    </location>
</feature>
<dbReference type="GO" id="GO:0005576">
    <property type="term" value="C:extracellular region"/>
    <property type="evidence" value="ECO:0007669"/>
    <property type="project" value="UniProtKB-SubCell"/>
</dbReference>
<dbReference type="Proteomes" id="UP001632038">
    <property type="component" value="Unassembled WGS sequence"/>
</dbReference>
<dbReference type="Pfam" id="PF01657">
    <property type="entry name" value="Stress-antifung"/>
    <property type="match status" value="2"/>
</dbReference>
<evidence type="ECO:0000256" key="5">
    <source>
        <dbReference type="ARBA" id="ARBA00038515"/>
    </source>
</evidence>
<sequence length="259" mass="28879">MNHLILSIRALPLLLSILVSSLLVQTAYSIKDFNLYHICPNTSKTYKNDTPFDTNLDKLLNLINSTTPSKNEHGFWKGSSGTSPDEAFGMGLCRGDVSNTTCRKCIINATRDIAIDCHHSKAAIVWRDFCSVKYSNYSFFGQIDTRNKVYMWNTANATDPVKFNSTAIELLRELSKNASDSEYMFARGEASFNNVTIYAMGQCSRDITRGNCKICLDCAVNELPGIVSVNGTLKSIPVGGRTITGTCNVRYEKYRFLKD</sequence>
<feature type="domain" description="Gnk2-homologous" evidence="7">
    <location>
        <begin position="145"/>
        <end position="256"/>
    </location>
</feature>
<evidence type="ECO:0000256" key="6">
    <source>
        <dbReference type="SAM" id="SignalP"/>
    </source>
</evidence>
<evidence type="ECO:0000256" key="1">
    <source>
        <dbReference type="ARBA" id="ARBA00004613"/>
    </source>
</evidence>
<evidence type="ECO:0000256" key="2">
    <source>
        <dbReference type="ARBA" id="ARBA00022525"/>
    </source>
</evidence>
<dbReference type="PANTHER" id="PTHR32411:SF43">
    <property type="entry name" value="CYSTEINE-RICH REPEAT SECRETORY PROTEIN 38"/>
    <property type="match status" value="1"/>
</dbReference>
<accession>A0ABD3BCZ4</accession>